<name>A0ABW2H316_9ACTN</name>
<evidence type="ECO:0000313" key="3">
    <source>
        <dbReference type="Proteomes" id="UP001596392"/>
    </source>
</evidence>
<dbReference type="InterPro" id="IPR003439">
    <property type="entry name" value="ABC_transporter-like_ATP-bd"/>
</dbReference>
<keyword evidence="3" id="KW-1185">Reference proteome</keyword>
<dbReference type="SUPFAM" id="SSF52540">
    <property type="entry name" value="P-loop containing nucleoside triphosphate hydrolases"/>
    <property type="match status" value="1"/>
</dbReference>
<dbReference type="RefSeq" id="WP_376809112.1">
    <property type="nucleotide sequence ID" value="NZ_JBHTAC010000037.1"/>
</dbReference>
<protein>
    <submittedName>
        <fullName evidence="2">ABC transporter ATP-binding protein</fullName>
    </submittedName>
</protein>
<keyword evidence="2" id="KW-0067">ATP-binding</keyword>
<dbReference type="Gene3D" id="3.40.50.300">
    <property type="entry name" value="P-loop containing nucleotide triphosphate hydrolases"/>
    <property type="match status" value="1"/>
</dbReference>
<comment type="caution">
    <text evidence="2">The sequence shown here is derived from an EMBL/GenBank/DDBJ whole genome shotgun (WGS) entry which is preliminary data.</text>
</comment>
<dbReference type="Pfam" id="PF00005">
    <property type="entry name" value="ABC_tran"/>
    <property type="match status" value="1"/>
</dbReference>
<dbReference type="GO" id="GO:0005524">
    <property type="term" value="F:ATP binding"/>
    <property type="evidence" value="ECO:0007669"/>
    <property type="project" value="UniProtKB-KW"/>
</dbReference>
<dbReference type="InterPro" id="IPR027417">
    <property type="entry name" value="P-loop_NTPase"/>
</dbReference>
<organism evidence="2 3">
    <name type="scientific">Catellatospora aurea</name>
    <dbReference type="NCBI Taxonomy" id="1337874"/>
    <lineage>
        <taxon>Bacteria</taxon>
        <taxon>Bacillati</taxon>
        <taxon>Actinomycetota</taxon>
        <taxon>Actinomycetes</taxon>
        <taxon>Micromonosporales</taxon>
        <taxon>Micromonosporaceae</taxon>
        <taxon>Catellatospora</taxon>
    </lineage>
</organism>
<dbReference type="EMBL" id="JBHTAC010000037">
    <property type="protein sequence ID" value="MFC7246266.1"/>
    <property type="molecule type" value="Genomic_DNA"/>
</dbReference>
<proteinExistence type="predicted"/>
<keyword evidence="2" id="KW-0547">Nucleotide-binding</keyword>
<dbReference type="PROSITE" id="PS50893">
    <property type="entry name" value="ABC_TRANSPORTER_2"/>
    <property type="match status" value="1"/>
</dbReference>
<evidence type="ECO:0000259" key="1">
    <source>
        <dbReference type="PROSITE" id="PS50893"/>
    </source>
</evidence>
<dbReference type="Proteomes" id="UP001596392">
    <property type="component" value="Unassembled WGS sequence"/>
</dbReference>
<accession>A0ABW2H316</accession>
<evidence type="ECO:0000313" key="2">
    <source>
        <dbReference type="EMBL" id="MFC7246266.1"/>
    </source>
</evidence>
<reference evidence="3" key="1">
    <citation type="journal article" date="2019" name="Int. J. Syst. Evol. Microbiol.">
        <title>The Global Catalogue of Microorganisms (GCM) 10K type strain sequencing project: providing services to taxonomists for standard genome sequencing and annotation.</title>
        <authorList>
            <consortium name="The Broad Institute Genomics Platform"/>
            <consortium name="The Broad Institute Genome Sequencing Center for Infectious Disease"/>
            <person name="Wu L."/>
            <person name="Ma J."/>
        </authorList>
    </citation>
    <scope>NUCLEOTIDE SEQUENCE [LARGE SCALE GENOMIC DNA]</scope>
    <source>
        <strain evidence="3">CGMCC 1.9106</strain>
    </source>
</reference>
<dbReference type="CDD" id="cd00267">
    <property type="entry name" value="ABC_ATPase"/>
    <property type="match status" value="1"/>
</dbReference>
<feature type="domain" description="ABC transporter" evidence="1">
    <location>
        <begin position="6"/>
        <end position="226"/>
    </location>
</feature>
<sequence>MEPALLRAEGLGLRTRRGWVFRDLDLAVHAGELVTLTGPAGGGRTSALLALGGRFRTTHGVLTPGRTAFGLVPGVNEPEPALTVAEHVGERLRLLGRARPWHRRSRHPVLAEESDGLVRDLSPLDRHRLMIKLALLEDPAVLLIDDIDVGLTPSETQTLLSELDATGRAVVAVCRDTAAVGARVPQGARTGGAELLPAPVAGGALGDGGPHRDDASRGTLTSISAPLLLGRAPSTSRSDVKVPFLSQVGVGR</sequence>
<gene>
    <name evidence="2" type="ORF">ACFQO7_27640</name>
</gene>